<keyword evidence="10" id="KW-0472">Membrane</keyword>
<evidence type="ECO:0000259" key="11">
    <source>
        <dbReference type="PROSITE" id="PS50109"/>
    </source>
</evidence>
<proteinExistence type="predicted"/>
<dbReference type="SUPFAM" id="SSF55874">
    <property type="entry name" value="ATPase domain of HSP90 chaperone/DNA topoisomerase II/histidine kinase"/>
    <property type="match status" value="1"/>
</dbReference>
<evidence type="ECO:0000256" key="2">
    <source>
        <dbReference type="ARBA" id="ARBA00012438"/>
    </source>
</evidence>
<accession>A0A8D5JLC6</accession>
<evidence type="ECO:0000256" key="7">
    <source>
        <dbReference type="ARBA" id="ARBA00022840"/>
    </source>
</evidence>
<keyword evidence="3" id="KW-0597">Phosphoprotein</keyword>
<reference evidence="12" key="1">
    <citation type="journal article" date="2021" name="Arch. Microbiol.">
        <title>Methyloradius palustris gen. nov., sp. nov., a methanol-oxidizing bacterium isolated from snow.</title>
        <authorList>
            <person name="Miyadera T."/>
            <person name="Kojima H."/>
            <person name="Fukui M."/>
        </authorList>
    </citation>
    <scope>NUCLEOTIDE SEQUENCE</scope>
    <source>
        <strain evidence="12">Zm11</strain>
    </source>
</reference>
<keyword evidence="4" id="KW-0808">Transferase</keyword>
<gene>
    <name evidence="12" type="ORF">ZMTM_10040</name>
</gene>
<organism evidence="12 13">
    <name type="scientific">Methyloradius palustris</name>
    <dbReference type="NCBI Taxonomy" id="2778876"/>
    <lineage>
        <taxon>Bacteria</taxon>
        <taxon>Pseudomonadati</taxon>
        <taxon>Pseudomonadota</taxon>
        <taxon>Betaproteobacteria</taxon>
        <taxon>Nitrosomonadales</taxon>
        <taxon>Methylophilaceae</taxon>
        <taxon>Methyloradius</taxon>
    </lineage>
</organism>
<sequence length="467" mass="52474">MKKILLLADKIEKMLGGRVIATLAAAMVMSIMAVVFTDSKIAELGQQVEQIGKIRENISTINALRTNLFRAESAQRGYILTQRELYIAPFADAIAGARANIDKINELLDEEPSALKNKHDNEWLKSVGASLESKVAEMELTVKLSKAGKFKEANEIVAADQGLAAMNKFMQNTQVLLDQRADLLTVMLKQRKISIAVVRALVVGSALVLLLLVVAVIRQLINEMASREQLRDQLAQDLVKYERQIRNNSQELKILALQYQQDVERERQKLSRELHDELGSILTATKMDISWVMRKFKETAPEIGEKLSKTMRYLDQGIQFKRQIVQDLHPSMITTFGFWQALKSLIDENGERNQWTMNVILPDEDISLGETIGLIAYRVVQETLNNASKYAKATKVSVHLMIELDYLKLEIEDNGIGVDLNNIDTTRHGLTGMRHRLLAIGGRLDIASAPDKGMVTRAMIPLDLKSE</sequence>
<dbReference type="PROSITE" id="PS50109">
    <property type="entry name" value="HIS_KIN"/>
    <property type="match status" value="1"/>
</dbReference>
<keyword evidence="13" id="KW-1185">Reference proteome</keyword>
<keyword evidence="10" id="KW-1133">Transmembrane helix</keyword>
<dbReference type="GO" id="GO:0000155">
    <property type="term" value="F:phosphorelay sensor kinase activity"/>
    <property type="evidence" value="ECO:0007669"/>
    <property type="project" value="InterPro"/>
</dbReference>
<dbReference type="PANTHER" id="PTHR24421">
    <property type="entry name" value="NITRATE/NITRITE SENSOR PROTEIN NARX-RELATED"/>
    <property type="match status" value="1"/>
</dbReference>
<evidence type="ECO:0000256" key="1">
    <source>
        <dbReference type="ARBA" id="ARBA00000085"/>
    </source>
</evidence>
<dbReference type="Pfam" id="PF05227">
    <property type="entry name" value="CHASE3"/>
    <property type="match status" value="1"/>
</dbReference>
<keyword evidence="6" id="KW-0418">Kinase</keyword>
<keyword evidence="5" id="KW-0547">Nucleotide-binding</keyword>
<name>A0A8D5JLC6_9PROT</name>
<dbReference type="KEGG" id="mpau:ZMTM_10040"/>
<feature type="coiled-coil region" evidence="9">
    <location>
        <begin position="217"/>
        <end position="258"/>
    </location>
</feature>
<dbReference type="InterPro" id="IPR036890">
    <property type="entry name" value="HATPase_C_sf"/>
</dbReference>
<dbReference type="Pfam" id="PF07730">
    <property type="entry name" value="HisKA_3"/>
    <property type="match status" value="1"/>
</dbReference>
<dbReference type="SMART" id="SM00387">
    <property type="entry name" value="HATPase_c"/>
    <property type="match status" value="1"/>
</dbReference>
<dbReference type="InterPro" id="IPR005467">
    <property type="entry name" value="His_kinase_dom"/>
</dbReference>
<dbReference type="RefSeq" id="WP_221765242.1">
    <property type="nucleotide sequence ID" value="NZ_AP024110.1"/>
</dbReference>
<dbReference type="Gene3D" id="1.20.5.1930">
    <property type="match status" value="1"/>
</dbReference>
<evidence type="ECO:0000256" key="3">
    <source>
        <dbReference type="ARBA" id="ARBA00022553"/>
    </source>
</evidence>
<feature type="transmembrane region" description="Helical" evidence="10">
    <location>
        <begin position="196"/>
        <end position="217"/>
    </location>
</feature>
<evidence type="ECO:0000313" key="12">
    <source>
        <dbReference type="EMBL" id="BCM24745.1"/>
    </source>
</evidence>
<dbReference type="Pfam" id="PF02518">
    <property type="entry name" value="HATPase_c"/>
    <property type="match status" value="1"/>
</dbReference>
<evidence type="ECO:0000256" key="4">
    <source>
        <dbReference type="ARBA" id="ARBA00022679"/>
    </source>
</evidence>
<dbReference type="AlphaFoldDB" id="A0A8D5JLC6"/>
<protein>
    <recommendedName>
        <fullName evidence="2">histidine kinase</fullName>
        <ecNumber evidence="2">2.7.13.3</ecNumber>
    </recommendedName>
</protein>
<dbReference type="CDD" id="cd16917">
    <property type="entry name" value="HATPase_UhpB-NarQ-NarX-like"/>
    <property type="match status" value="1"/>
</dbReference>
<dbReference type="EMBL" id="AP024110">
    <property type="protein sequence ID" value="BCM24745.1"/>
    <property type="molecule type" value="Genomic_DNA"/>
</dbReference>
<evidence type="ECO:0000256" key="9">
    <source>
        <dbReference type="SAM" id="Coils"/>
    </source>
</evidence>
<evidence type="ECO:0000256" key="10">
    <source>
        <dbReference type="SAM" id="Phobius"/>
    </source>
</evidence>
<dbReference type="InterPro" id="IPR050482">
    <property type="entry name" value="Sensor_HK_TwoCompSys"/>
</dbReference>
<evidence type="ECO:0000256" key="6">
    <source>
        <dbReference type="ARBA" id="ARBA00022777"/>
    </source>
</evidence>
<evidence type="ECO:0000256" key="5">
    <source>
        <dbReference type="ARBA" id="ARBA00022741"/>
    </source>
</evidence>
<keyword evidence="9" id="KW-0175">Coiled coil</keyword>
<keyword evidence="8" id="KW-0902">Two-component regulatory system</keyword>
<dbReference type="GO" id="GO:0005524">
    <property type="term" value="F:ATP binding"/>
    <property type="evidence" value="ECO:0007669"/>
    <property type="project" value="UniProtKB-KW"/>
</dbReference>
<feature type="transmembrane region" description="Helical" evidence="10">
    <location>
        <begin position="15"/>
        <end position="36"/>
    </location>
</feature>
<keyword evidence="10" id="KW-0812">Transmembrane</keyword>
<comment type="catalytic activity">
    <reaction evidence="1">
        <text>ATP + protein L-histidine = ADP + protein N-phospho-L-histidine.</text>
        <dbReference type="EC" id="2.7.13.3"/>
    </reaction>
</comment>
<evidence type="ECO:0000313" key="13">
    <source>
        <dbReference type="Proteomes" id="UP000826722"/>
    </source>
</evidence>
<dbReference type="Proteomes" id="UP000826722">
    <property type="component" value="Chromosome"/>
</dbReference>
<dbReference type="InterPro" id="IPR007891">
    <property type="entry name" value="CHASE3"/>
</dbReference>
<feature type="domain" description="Histidine kinase" evidence="11">
    <location>
        <begin position="378"/>
        <end position="464"/>
    </location>
</feature>
<dbReference type="GO" id="GO:0016020">
    <property type="term" value="C:membrane"/>
    <property type="evidence" value="ECO:0007669"/>
    <property type="project" value="InterPro"/>
</dbReference>
<dbReference type="Gene3D" id="3.30.565.10">
    <property type="entry name" value="Histidine kinase-like ATPase, C-terminal domain"/>
    <property type="match status" value="1"/>
</dbReference>
<dbReference type="PANTHER" id="PTHR24421:SF10">
    <property type="entry name" value="NITRATE_NITRITE SENSOR PROTEIN NARQ"/>
    <property type="match status" value="1"/>
</dbReference>
<dbReference type="GO" id="GO:0046983">
    <property type="term" value="F:protein dimerization activity"/>
    <property type="evidence" value="ECO:0007669"/>
    <property type="project" value="InterPro"/>
</dbReference>
<dbReference type="CDD" id="cd19410">
    <property type="entry name" value="HK9-like_sensor"/>
    <property type="match status" value="1"/>
</dbReference>
<dbReference type="InterPro" id="IPR003594">
    <property type="entry name" value="HATPase_dom"/>
</dbReference>
<dbReference type="EC" id="2.7.13.3" evidence="2"/>
<dbReference type="InterPro" id="IPR011712">
    <property type="entry name" value="Sig_transdc_His_kin_sub3_dim/P"/>
</dbReference>
<keyword evidence="7" id="KW-0067">ATP-binding</keyword>
<evidence type="ECO:0000256" key="8">
    <source>
        <dbReference type="ARBA" id="ARBA00023012"/>
    </source>
</evidence>